<organism evidence="2 3">
    <name type="scientific">Corynebacterium nasicanis</name>
    <dbReference type="NCBI Taxonomy" id="1448267"/>
    <lineage>
        <taxon>Bacteria</taxon>
        <taxon>Bacillati</taxon>
        <taxon>Actinomycetota</taxon>
        <taxon>Actinomycetes</taxon>
        <taxon>Mycobacteriales</taxon>
        <taxon>Corynebacteriaceae</taxon>
        <taxon>Corynebacterium</taxon>
    </lineage>
</organism>
<protein>
    <recommendedName>
        <fullName evidence="4">Secreted protein</fullName>
    </recommendedName>
</protein>
<dbReference type="Proteomes" id="UP001596244">
    <property type="component" value="Unassembled WGS sequence"/>
</dbReference>
<keyword evidence="1" id="KW-0472">Membrane</keyword>
<dbReference type="EMBL" id="JBHSQE010000004">
    <property type="protein sequence ID" value="MFC6146649.1"/>
    <property type="molecule type" value="Genomic_DNA"/>
</dbReference>
<evidence type="ECO:0000313" key="2">
    <source>
        <dbReference type="EMBL" id="MFC6146649.1"/>
    </source>
</evidence>
<name>A0ABW1QDA4_9CORY</name>
<dbReference type="RefSeq" id="WP_377001206.1">
    <property type="nucleotide sequence ID" value="NZ_JBHSQE010000004.1"/>
</dbReference>
<gene>
    <name evidence="2" type="ORF">ACFPUZ_07510</name>
</gene>
<accession>A0ABW1QDA4</accession>
<keyword evidence="1" id="KW-1133">Transmembrane helix</keyword>
<feature type="transmembrane region" description="Helical" evidence="1">
    <location>
        <begin position="12"/>
        <end position="30"/>
    </location>
</feature>
<comment type="caution">
    <text evidence="2">The sequence shown here is derived from an EMBL/GenBank/DDBJ whole genome shotgun (WGS) entry which is preliminary data.</text>
</comment>
<proteinExistence type="predicted"/>
<evidence type="ECO:0000256" key="1">
    <source>
        <dbReference type="SAM" id="Phobius"/>
    </source>
</evidence>
<reference evidence="3" key="1">
    <citation type="journal article" date="2019" name="Int. J. Syst. Evol. Microbiol.">
        <title>The Global Catalogue of Microorganisms (GCM) 10K type strain sequencing project: providing services to taxonomists for standard genome sequencing and annotation.</title>
        <authorList>
            <consortium name="The Broad Institute Genomics Platform"/>
            <consortium name="The Broad Institute Genome Sequencing Center for Infectious Disease"/>
            <person name="Wu L."/>
            <person name="Ma J."/>
        </authorList>
    </citation>
    <scope>NUCLEOTIDE SEQUENCE [LARGE SCALE GENOMIC DNA]</scope>
    <source>
        <strain evidence="3">CCUG 51943</strain>
    </source>
</reference>
<evidence type="ECO:0008006" key="4">
    <source>
        <dbReference type="Google" id="ProtNLM"/>
    </source>
</evidence>
<evidence type="ECO:0000313" key="3">
    <source>
        <dbReference type="Proteomes" id="UP001596244"/>
    </source>
</evidence>
<sequence length="384" mass="40774">MSEAQRRSGRGCSVIIGLILLILAVVAVLAGRGMISVPGIGGGGGGVVQVSGVIGSEKRAFFEDPRVKKVLAGHGFEVRVDAAGSRRIATEVDLENLDFAFPSSAPAGEKIASRVPNRGTSTPFHSPMAVATFTPILQILEREGVARQQDGQWFLDMGRYVELARSGTRWQELGTEYPSPRTVQISSTDIRTSNSAAMYLSILSWVARDGAVVTSDAQVREVVDSLSPLFVGQGYAESTSAGPFADYLAQGIGARPMVMVYEAQFLGEQMAESSRIRGDMVLAYPDPTINSTHMLVALSDQGAEIGRLLTSDPELQQLAAEHGFRPGDPALFAAALREHGIAEPPAFLATVDPPVFDRLEELIEGVGASYTGPAPAVDTEEDAS</sequence>
<keyword evidence="3" id="KW-1185">Reference proteome</keyword>
<keyword evidence="1" id="KW-0812">Transmembrane</keyword>